<organism evidence="2 3">
    <name type="scientific">Ilex paraguariensis</name>
    <name type="common">yerba mate</name>
    <dbReference type="NCBI Taxonomy" id="185542"/>
    <lineage>
        <taxon>Eukaryota</taxon>
        <taxon>Viridiplantae</taxon>
        <taxon>Streptophyta</taxon>
        <taxon>Embryophyta</taxon>
        <taxon>Tracheophyta</taxon>
        <taxon>Spermatophyta</taxon>
        <taxon>Magnoliopsida</taxon>
        <taxon>eudicotyledons</taxon>
        <taxon>Gunneridae</taxon>
        <taxon>Pentapetalae</taxon>
        <taxon>asterids</taxon>
        <taxon>campanulids</taxon>
        <taxon>Aquifoliales</taxon>
        <taxon>Aquifoliaceae</taxon>
        <taxon>Ilex</taxon>
    </lineage>
</organism>
<dbReference type="AlphaFoldDB" id="A0ABC8RIE1"/>
<keyword evidence="3" id="KW-1185">Reference proteome</keyword>
<comment type="caution">
    <text evidence="2">The sequence shown here is derived from an EMBL/GenBank/DDBJ whole genome shotgun (WGS) entry which is preliminary data.</text>
</comment>
<dbReference type="Proteomes" id="UP001642360">
    <property type="component" value="Unassembled WGS sequence"/>
</dbReference>
<evidence type="ECO:0000256" key="1">
    <source>
        <dbReference type="SAM" id="MobiDB-lite"/>
    </source>
</evidence>
<evidence type="ECO:0000313" key="3">
    <source>
        <dbReference type="Proteomes" id="UP001642360"/>
    </source>
</evidence>
<accession>A0ABC8RIE1</accession>
<feature type="compositionally biased region" description="Basic and acidic residues" evidence="1">
    <location>
        <begin position="53"/>
        <end position="63"/>
    </location>
</feature>
<dbReference type="EMBL" id="CAUOFW020001225">
    <property type="protein sequence ID" value="CAK9142453.1"/>
    <property type="molecule type" value="Genomic_DNA"/>
</dbReference>
<gene>
    <name evidence="2" type="ORF">ILEXP_LOCUS10136</name>
</gene>
<name>A0ABC8RIE1_9AQUA</name>
<proteinExistence type="predicted"/>
<feature type="region of interest" description="Disordered" evidence="1">
    <location>
        <begin position="35"/>
        <end position="69"/>
    </location>
</feature>
<reference evidence="2 3" key="1">
    <citation type="submission" date="2024-02" db="EMBL/GenBank/DDBJ databases">
        <authorList>
            <person name="Vignale AGUSTIN F."/>
            <person name="Sosa J E."/>
            <person name="Modenutti C."/>
        </authorList>
    </citation>
    <scope>NUCLEOTIDE SEQUENCE [LARGE SCALE GENOMIC DNA]</scope>
</reference>
<protein>
    <submittedName>
        <fullName evidence="2">Uncharacterized protein</fullName>
    </submittedName>
</protein>
<sequence length="69" mass="7143">MSNFVVMAGMAKVVVGAVAGLALAAWGIAMLFSGPKPETETSTNGETMTAPGRDGRDDFDKDPGTYYLG</sequence>
<evidence type="ECO:0000313" key="2">
    <source>
        <dbReference type="EMBL" id="CAK9142453.1"/>
    </source>
</evidence>